<protein>
    <submittedName>
        <fullName evidence="2">Mobile element protein</fullName>
    </submittedName>
</protein>
<dbReference type="AlphaFoldDB" id="A0A2A5SZC1"/>
<sequence>MGKGKAKYKISNWKQYNQGLVNLDSITFWINDTAIKVWHCLKHHGHRGRGFIFLDTSIETALLMKGIFKLQLSCLTSDLHKQPLMQI</sequence>
<reference evidence="3" key="1">
    <citation type="submission" date="2017-04" db="EMBL/GenBank/DDBJ databases">
        <title>Genome evolution of the luminous symbionts of deep sea anglerfish.</title>
        <authorList>
            <person name="Hendry T.A."/>
        </authorList>
    </citation>
    <scope>NUCLEOTIDE SEQUENCE [LARGE SCALE GENOMIC DNA]</scope>
</reference>
<dbReference type="EMBL" id="NBYY01000036">
    <property type="protein sequence ID" value="PCS21252.1"/>
    <property type="molecule type" value="Genomic_DNA"/>
</dbReference>
<organism evidence="2 3">
    <name type="scientific">Candidatus Enterovibrio escicola</name>
    <dbReference type="NCBI Taxonomy" id="1927127"/>
    <lineage>
        <taxon>Bacteria</taxon>
        <taxon>Pseudomonadati</taxon>
        <taxon>Pseudomonadota</taxon>
        <taxon>Gammaproteobacteria</taxon>
        <taxon>Vibrionales</taxon>
        <taxon>Vibrionaceae</taxon>
        <taxon>Enterovibrio</taxon>
    </lineage>
</organism>
<proteinExistence type="predicted"/>
<gene>
    <name evidence="2" type="ORF">BTN49_3140</name>
</gene>
<evidence type="ECO:0000259" key="1">
    <source>
        <dbReference type="Pfam" id="PF13737"/>
    </source>
</evidence>
<name>A0A2A5SZC1_9GAMM</name>
<dbReference type="Pfam" id="PF13737">
    <property type="entry name" value="DDE_Tnp_1_5"/>
    <property type="match status" value="1"/>
</dbReference>
<evidence type="ECO:0000313" key="2">
    <source>
        <dbReference type="EMBL" id="PCS21252.1"/>
    </source>
</evidence>
<dbReference type="Proteomes" id="UP000219020">
    <property type="component" value="Unassembled WGS sequence"/>
</dbReference>
<feature type="domain" description="Transposase DDE" evidence="1">
    <location>
        <begin position="25"/>
        <end position="73"/>
    </location>
</feature>
<accession>A0A2A5SZC1</accession>
<keyword evidence="3" id="KW-1185">Reference proteome</keyword>
<comment type="caution">
    <text evidence="2">The sequence shown here is derived from an EMBL/GenBank/DDBJ whole genome shotgun (WGS) entry which is preliminary data.</text>
</comment>
<dbReference type="InterPro" id="IPR025668">
    <property type="entry name" value="Tnp_DDE_dom"/>
</dbReference>
<evidence type="ECO:0000313" key="3">
    <source>
        <dbReference type="Proteomes" id="UP000219020"/>
    </source>
</evidence>